<dbReference type="AlphaFoldDB" id="A0A0F7HLL0"/>
<accession>A0A0F7HLL0</accession>
<dbReference type="OrthoDB" id="2389505at2"/>
<reference evidence="3 5" key="1">
    <citation type="journal article" date="2015" name="Int. J. Syst. Evol. Microbiol.">
        <title>Complete genome sequence of Salinicoccus halodurans H3B36, isolated from the Qaidam Basin in China.</title>
        <authorList>
            <person name="Jiang K."/>
            <person name="Xue Y."/>
            <person name="Ma Y."/>
        </authorList>
    </citation>
    <scope>NUCLEOTIDE SEQUENCE [LARGE SCALE GENOMIC DNA]</scope>
    <source>
        <strain evidence="3 5">H3B36</strain>
    </source>
</reference>
<dbReference type="PROSITE" id="PS51257">
    <property type="entry name" value="PROKAR_LIPOPROTEIN"/>
    <property type="match status" value="1"/>
</dbReference>
<name>A0A0F7HLL0_9STAP</name>
<feature type="signal peptide" evidence="1">
    <location>
        <begin position="1"/>
        <end position="21"/>
    </location>
</feature>
<feature type="chain" id="PRO_5044542351" description="Bacterial Ig-like domain-containing protein" evidence="1">
    <location>
        <begin position="22"/>
        <end position="163"/>
    </location>
</feature>
<evidence type="ECO:0000259" key="2">
    <source>
        <dbReference type="Pfam" id="PF20251"/>
    </source>
</evidence>
<protein>
    <recommendedName>
        <fullName evidence="2">Bacterial Ig-like domain-containing protein</fullName>
    </recommendedName>
</protein>
<organism evidence="4 6">
    <name type="scientific">Salinicoccus halodurans</name>
    <dbReference type="NCBI Taxonomy" id="407035"/>
    <lineage>
        <taxon>Bacteria</taxon>
        <taxon>Bacillati</taxon>
        <taxon>Bacillota</taxon>
        <taxon>Bacilli</taxon>
        <taxon>Bacillales</taxon>
        <taxon>Staphylococcaceae</taxon>
        <taxon>Salinicoccus</taxon>
    </lineage>
</organism>
<dbReference type="EMBL" id="FOTB01000001">
    <property type="protein sequence ID" value="SFK58991.1"/>
    <property type="molecule type" value="Genomic_DNA"/>
</dbReference>
<dbReference type="InterPro" id="IPR046878">
    <property type="entry name" value="Big_14"/>
</dbReference>
<reference evidence="4 6" key="3">
    <citation type="submission" date="2016-10" db="EMBL/GenBank/DDBJ databases">
        <authorList>
            <person name="Varghese N."/>
            <person name="Submissions S."/>
        </authorList>
    </citation>
    <scope>NUCLEOTIDE SEQUENCE [LARGE SCALE GENOMIC DNA]</scope>
    <source>
        <strain evidence="4 6">CGMCC 1.6501</strain>
    </source>
</reference>
<reference evidence="5" key="2">
    <citation type="submission" date="2015-04" db="EMBL/GenBank/DDBJ databases">
        <title>Complete genome sequence of Salinicoccus halodurans strain H3B36, isolated from the Qaidam basin of China.</title>
        <authorList>
            <person name="Ma Y."/>
            <person name="Jiang K."/>
            <person name="Xue Y."/>
        </authorList>
    </citation>
    <scope>NUCLEOTIDE SEQUENCE [LARGE SCALE GENOMIC DNA]</scope>
    <source>
        <strain evidence="5">H3B36</strain>
    </source>
</reference>
<dbReference type="EMBL" id="CP011366">
    <property type="protein sequence ID" value="AKG73998.1"/>
    <property type="molecule type" value="Genomic_DNA"/>
</dbReference>
<evidence type="ECO:0000313" key="3">
    <source>
        <dbReference type="EMBL" id="AKG73998.1"/>
    </source>
</evidence>
<sequence length="163" mass="18814">MKKAIAVLVMGFLLSSCSVPADTVVLPEPVPYQKLGDHSEGITMTLEEDTFYTQPEYMNISLVNRGSESYHYGTFYQLEYKSDGFWHIVPYRDNVFAKYPDFKNTGRMMLPDHGADQVYSPKKLDLRLFSGEYRLVKTFVHSDFNYTVTVAVPFKITDRQIEK</sequence>
<evidence type="ECO:0000256" key="1">
    <source>
        <dbReference type="SAM" id="SignalP"/>
    </source>
</evidence>
<keyword evidence="1" id="KW-0732">Signal</keyword>
<gene>
    <name evidence="3" type="ORF">AAT16_06985</name>
    <name evidence="4" type="ORF">SAMN05216235_0641</name>
</gene>
<dbReference type="Proteomes" id="UP000183090">
    <property type="component" value="Unassembled WGS sequence"/>
</dbReference>
<evidence type="ECO:0000313" key="5">
    <source>
        <dbReference type="Proteomes" id="UP000034029"/>
    </source>
</evidence>
<evidence type="ECO:0000313" key="4">
    <source>
        <dbReference type="EMBL" id="SFK58991.1"/>
    </source>
</evidence>
<dbReference type="Proteomes" id="UP000034029">
    <property type="component" value="Chromosome"/>
</dbReference>
<feature type="domain" description="Bacterial Ig-like" evidence="2">
    <location>
        <begin position="39"/>
        <end position="148"/>
    </location>
</feature>
<dbReference type="RefSeq" id="WP_046790185.1">
    <property type="nucleotide sequence ID" value="NZ_CP011366.1"/>
</dbReference>
<keyword evidence="5" id="KW-1185">Reference proteome</keyword>
<proteinExistence type="predicted"/>
<dbReference type="KEGG" id="shv:AAT16_06985"/>
<dbReference type="Pfam" id="PF20251">
    <property type="entry name" value="Big_14"/>
    <property type="match status" value="1"/>
</dbReference>
<evidence type="ECO:0000313" key="6">
    <source>
        <dbReference type="Proteomes" id="UP000183090"/>
    </source>
</evidence>